<dbReference type="RefSeq" id="WP_301809384.1">
    <property type="nucleotide sequence ID" value="NZ_JAUJZH010000008.1"/>
</dbReference>
<proteinExistence type="predicted"/>
<organism evidence="1 2">
    <name type="scientific">Variovorax ginsengisoli</name>
    <dbReference type="NCBI Taxonomy" id="363844"/>
    <lineage>
        <taxon>Bacteria</taxon>
        <taxon>Pseudomonadati</taxon>
        <taxon>Pseudomonadota</taxon>
        <taxon>Betaproteobacteria</taxon>
        <taxon>Burkholderiales</taxon>
        <taxon>Comamonadaceae</taxon>
        <taxon>Variovorax</taxon>
    </lineage>
</organism>
<accession>A0ABT8S2M7</accession>
<reference evidence="1" key="1">
    <citation type="submission" date="2023-06" db="EMBL/GenBank/DDBJ databases">
        <authorList>
            <person name="Jiang Y."/>
            <person name="Liu Q."/>
        </authorList>
    </citation>
    <scope>NUCLEOTIDE SEQUENCE</scope>
    <source>
        <strain evidence="1">CGMCC 1.12090</strain>
    </source>
</reference>
<evidence type="ECO:0000313" key="2">
    <source>
        <dbReference type="Proteomes" id="UP001169027"/>
    </source>
</evidence>
<protein>
    <recommendedName>
        <fullName evidence="3">DUF1488 family protein</fullName>
    </recommendedName>
</protein>
<comment type="caution">
    <text evidence="1">The sequence shown here is derived from an EMBL/GenBank/DDBJ whole genome shotgun (WGS) entry which is preliminary data.</text>
</comment>
<evidence type="ECO:0000313" key="1">
    <source>
        <dbReference type="EMBL" id="MDO1533185.1"/>
    </source>
</evidence>
<name>A0ABT8S2M7_9BURK</name>
<keyword evidence="2" id="KW-1185">Reference proteome</keyword>
<dbReference type="EMBL" id="JAUKVY010000008">
    <property type="protein sequence ID" value="MDO1533185.1"/>
    <property type="molecule type" value="Genomic_DNA"/>
</dbReference>
<gene>
    <name evidence="1" type="ORF">Q2T77_12870</name>
</gene>
<sequence>MNCEAIHCPDSGTVRFAIYPDGFDGPRIIAHISERALCERFGAETNEASLISACQANFGLIEAKALARYALRPDMAVLLASADFGAVDALAEAL</sequence>
<dbReference type="Proteomes" id="UP001169027">
    <property type="component" value="Unassembled WGS sequence"/>
</dbReference>
<evidence type="ECO:0008006" key="3">
    <source>
        <dbReference type="Google" id="ProtNLM"/>
    </source>
</evidence>